<name>A0A7G9QYW6_9MICO</name>
<proteinExistence type="predicted"/>
<dbReference type="EMBL" id="CP060712">
    <property type="protein sequence ID" value="QNN48541.1"/>
    <property type="molecule type" value="Genomic_DNA"/>
</dbReference>
<dbReference type="KEGG" id="pei:H9L10_09420"/>
<sequence>MTFEDLPDTWAAQPLEDPGLAADVVDLLVGHADRLDGCLCLLLLDHDLRLVQPLMVAEVGPERDPWGAREGLLAVLAPLDIGGVLGARGRDGSVLLTDTDRQWHEMLLDVCRHAEVPLLGAYLATPGTVRAFPPPLGAFGDVAS</sequence>
<reference evidence="1 2" key="1">
    <citation type="submission" date="2020-08" db="EMBL/GenBank/DDBJ databases">
        <title>Genome sequence of Phycicoccus endophyticus JCM 31784T.</title>
        <authorList>
            <person name="Hyun D.-W."/>
            <person name="Bae J.-W."/>
        </authorList>
    </citation>
    <scope>NUCLEOTIDE SEQUENCE [LARGE SCALE GENOMIC DNA]</scope>
    <source>
        <strain evidence="1 2">JCM 31784</strain>
    </source>
</reference>
<evidence type="ECO:0000313" key="1">
    <source>
        <dbReference type="EMBL" id="QNN48541.1"/>
    </source>
</evidence>
<dbReference type="Proteomes" id="UP000515976">
    <property type="component" value="Chromosome"/>
</dbReference>
<dbReference type="RefSeq" id="WP_187566521.1">
    <property type="nucleotide sequence ID" value="NZ_BMMY01000003.1"/>
</dbReference>
<keyword evidence="2" id="KW-1185">Reference proteome</keyword>
<gene>
    <name evidence="1" type="ORF">H9L10_09420</name>
</gene>
<dbReference type="AlphaFoldDB" id="A0A7G9QYW6"/>
<accession>A0A7G9QYW6</accession>
<protein>
    <recommendedName>
        <fullName evidence="3">DUF4192 family protein</fullName>
    </recommendedName>
</protein>
<evidence type="ECO:0000313" key="2">
    <source>
        <dbReference type="Proteomes" id="UP000515976"/>
    </source>
</evidence>
<evidence type="ECO:0008006" key="3">
    <source>
        <dbReference type="Google" id="ProtNLM"/>
    </source>
</evidence>
<organism evidence="1 2">
    <name type="scientific">Phycicoccus endophyticus</name>
    <dbReference type="NCBI Taxonomy" id="1690220"/>
    <lineage>
        <taxon>Bacteria</taxon>
        <taxon>Bacillati</taxon>
        <taxon>Actinomycetota</taxon>
        <taxon>Actinomycetes</taxon>
        <taxon>Micrococcales</taxon>
        <taxon>Intrasporangiaceae</taxon>
        <taxon>Phycicoccus</taxon>
    </lineage>
</organism>